<name>A0A133NAN8_CLOPF</name>
<sequence length="219" mass="25502">MLKFQKKKKYYLKEEYNMDKRKLIIGGAILGVLVVGGTLFALKKKDNKQESNIKVEESKKDNRIVDTNKNNEENKGLSDEELKKKYYLVQNSDIPIKDRVEASEVARKFAKDMTEFDINNPKKNEEEALSLVSTDIDKEVEGYFITLGQSKEIKEKKITEIRSEENGYNGKEYVEIHVYISYDILYDTDRDNKTKSDGIGYDIKLEKVNGKYKVTSYKY</sequence>
<comment type="caution">
    <text evidence="2">The sequence shown here is derived from an EMBL/GenBank/DDBJ whole genome shotgun (WGS) entry which is preliminary data.</text>
</comment>
<evidence type="ECO:0000313" key="2">
    <source>
        <dbReference type="EMBL" id="KXA13349.1"/>
    </source>
</evidence>
<feature type="transmembrane region" description="Helical" evidence="1">
    <location>
        <begin position="23"/>
        <end position="42"/>
    </location>
</feature>
<dbReference type="AlphaFoldDB" id="A0A133NAN8"/>
<dbReference type="EMBL" id="LRPU01000036">
    <property type="protein sequence ID" value="KXA13349.1"/>
    <property type="molecule type" value="Genomic_DNA"/>
</dbReference>
<dbReference type="Proteomes" id="UP000070646">
    <property type="component" value="Unassembled WGS sequence"/>
</dbReference>
<protein>
    <submittedName>
        <fullName evidence="2">Uncharacterized protein</fullName>
    </submittedName>
</protein>
<keyword evidence="1" id="KW-0472">Membrane</keyword>
<proteinExistence type="predicted"/>
<keyword evidence="1" id="KW-1133">Transmembrane helix</keyword>
<keyword evidence="1" id="KW-0812">Transmembrane</keyword>
<accession>A0A133NAN8</accession>
<gene>
    <name evidence="2" type="ORF">HMPREF3222_00882</name>
</gene>
<dbReference type="PATRIC" id="fig|1502.174.peg.893"/>
<evidence type="ECO:0000313" key="3">
    <source>
        <dbReference type="Proteomes" id="UP000070646"/>
    </source>
</evidence>
<reference evidence="2 3" key="1">
    <citation type="submission" date="2016-01" db="EMBL/GenBank/DDBJ databases">
        <authorList>
            <person name="Oliw E.H."/>
        </authorList>
    </citation>
    <scope>NUCLEOTIDE SEQUENCE [LARGE SCALE GENOMIC DNA]</scope>
    <source>
        <strain evidence="2 3">MJR7757A</strain>
    </source>
</reference>
<evidence type="ECO:0000256" key="1">
    <source>
        <dbReference type="SAM" id="Phobius"/>
    </source>
</evidence>
<organism evidence="2 3">
    <name type="scientific">Clostridium perfringens</name>
    <dbReference type="NCBI Taxonomy" id="1502"/>
    <lineage>
        <taxon>Bacteria</taxon>
        <taxon>Bacillati</taxon>
        <taxon>Bacillota</taxon>
        <taxon>Clostridia</taxon>
        <taxon>Eubacteriales</taxon>
        <taxon>Clostridiaceae</taxon>
        <taxon>Clostridium</taxon>
    </lineage>
</organism>